<organism evidence="3 4">
    <name type="scientific">Pantoea cypripedii</name>
    <name type="common">Pectobacterium cypripedii</name>
    <name type="synonym">Erwinia cypripedii</name>
    <dbReference type="NCBI Taxonomy" id="55209"/>
    <lineage>
        <taxon>Bacteria</taxon>
        <taxon>Pseudomonadati</taxon>
        <taxon>Pseudomonadota</taxon>
        <taxon>Gammaproteobacteria</taxon>
        <taxon>Enterobacterales</taxon>
        <taxon>Erwiniaceae</taxon>
        <taxon>Pantoea</taxon>
    </lineage>
</organism>
<dbReference type="InterPro" id="IPR001031">
    <property type="entry name" value="Thioesterase"/>
</dbReference>
<dbReference type="SUPFAM" id="SSF53474">
    <property type="entry name" value="alpha/beta-Hydrolases"/>
    <property type="match status" value="1"/>
</dbReference>
<protein>
    <recommendedName>
        <fullName evidence="2">Thioesterase domain-containing protein</fullName>
    </recommendedName>
</protein>
<dbReference type="InterPro" id="IPR012223">
    <property type="entry name" value="TEII"/>
</dbReference>
<comment type="similarity">
    <text evidence="1">Belongs to the thioesterase family.</text>
</comment>
<evidence type="ECO:0000313" key="4">
    <source>
        <dbReference type="Proteomes" id="UP000193749"/>
    </source>
</evidence>
<dbReference type="PANTHER" id="PTHR11487:SF0">
    <property type="entry name" value="S-ACYL FATTY ACID SYNTHASE THIOESTERASE, MEDIUM CHAIN"/>
    <property type="match status" value="1"/>
</dbReference>
<feature type="domain" description="Thioesterase" evidence="2">
    <location>
        <begin position="13"/>
        <end position="236"/>
    </location>
</feature>
<comment type="caution">
    <text evidence="3">The sequence shown here is derived from an EMBL/GenBank/DDBJ whole genome shotgun (WGS) entry which is preliminary data.</text>
</comment>
<sequence>MVGIMMVNTDGTKLFCFPFAGAGPSFYSSWTSLGFDFFKIRPIAFPGRERLIAELPFTDLNHAVDYAYGQIITEDLSKPFALFGHCFLGSVIAWETSRRLIAAGRPPSHLFISASRAPSIRKYYGVKELADKDFIVLVKKITGYSHPAYDIPEMLDLIVPALRADFEMDESYSPIENYSIELPTTAFFANRDTSVSLNDIEKWREHCVGDFEIMELDGNHMYLAQDPVPLLNTIAAILTTQEGRK</sequence>
<dbReference type="EMBL" id="MLJI01000001">
    <property type="protein sequence ID" value="ORM94953.1"/>
    <property type="molecule type" value="Genomic_DNA"/>
</dbReference>
<dbReference type="PANTHER" id="PTHR11487">
    <property type="entry name" value="THIOESTERASE"/>
    <property type="match status" value="1"/>
</dbReference>
<evidence type="ECO:0000259" key="2">
    <source>
        <dbReference type="Pfam" id="PF00975"/>
    </source>
</evidence>
<name>A0A1X1EYJ9_PANCY</name>
<keyword evidence="4" id="KW-1185">Reference proteome</keyword>
<accession>A0A1X1EYJ9</accession>
<dbReference type="Gene3D" id="3.40.50.1820">
    <property type="entry name" value="alpha/beta hydrolase"/>
    <property type="match status" value="1"/>
</dbReference>
<dbReference type="AlphaFoldDB" id="A0A1X1EYJ9"/>
<evidence type="ECO:0000256" key="1">
    <source>
        <dbReference type="ARBA" id="ARBA00007169"/>
    </source>
</evidence>
<dbReference type="STRING" id="55209.HA50_17010"/>
<evidence type="ECO:0000313" key="3">
    <source>
        <dbReference type="EMBL" id="ORM94953.1"/>
    </source>
</evidence>
<dbReference type="Pfam" id="PF00975">
    <property type="entry name" value="Thioesterase"/>
    <property type="match status" value="1"/>
</dbReference>
<reference evidence="3 4" key="1">
    <citation type="journal article" date="2017" name="Antonie Van Leeuwenhoek">
        <title>Phylogenomic resolution of the bacterial genus Pantoea and its relationship with Erwinia and Tatumella.</title>
        <authorList>
            <person name="Palmer M."/>
            <person name="Steenkamp E.T."/>
            <person name="Coetzee M.P."/>
            <person name="Chan W.Y."/>
            <person name="van Zyl E."/>
            <person name="De Maayer P."/>
            <person name="Coutinho T.A."/>
            <person name="Blom J."/>
            <person name="Smits T.H."/>
            <person name="Duffy B."/>
            <person name="Venter S.N."/>
        </authorList>
    </citation>
    <scope>NUCLEOTIDE SEQUENCE [LARGE SCALE GENOMIC DNA]</scope>
    <source>
        <strain evidence="3 4">LMG 2657</strain>
    </source>
</reference>
<dbReference type="InterPro" id="IPR029058">
    <property type="entry name" value="AB_hydrolase_fold"/>
</dbReference>
<dbReference type="GO" id="GO:0008610">
    <property type="term" value="P:lipid biosynthetic process"/>
    <property type="evidence" value="ECO:0007669"/>
    <property type="project" value="TreeGrafter"/>
</dbReference>
<gene>
    <name evidence="3" type="ORF">HA50_17010</name>
</gene>
<dbReference type="Proteomes" id="UP000193749">
    <property type="component" value="Unassembled WGS sequence"/>
</dbReference>
<proteinExistence type="inferred from homology"/>